<name>A0A9X4KFK2_9BACL</name>
<dbReference type="Gene3D" id="2.60.120.10">
    <property type="entry name" value="Jelly Rolls"/>
    <property type="match status" value="1"/>
</dbReference>
<organism evidence="3 4">
    <name type="scientific">Cohnella ginsengisoli</name>
    <dbReference type="NCBI Taxonomy" id="425004"/>
    <lineage>
        <taxon>Bacteria</taxon>
        <taxon>Bacillati</taxon>
        <taxon>Bacillota</taxon>
        <taxon>Bacilli</taxon>
        <taxon>Bacillales</taxon>
        <taxon>Paenibacillaceae</taxon>
        <taxon>Cohnella</taxon>
    </lineage>
</organism>
<dbReference type="InterPro" id="IPR014710">
    <property type="entry name" value="RmlC-like_jellyroll"/>
</dbReference>
<dbReference type="EMBL" id="JAPDHZ010000002">
    <property type="protein sequence ID" value="MDG0791294.1"/>
    <property type="molecule type" value="Genomic_DNA"/>
</dbReference>
<accession>A0A9X4KFK2</accession>
<feature type="domain" description="Cupin type-2" evidence="2">
    <location>
        <begin position="41"/>
        <end position="98"/>
    </location>
</feature>
<sequence>MKPKTTSARWVIDIDESHGIQVPELVTLGYDRFSEAIPLSDHRHEQAYEFVYMESGQATWDIGGESITTVAGQMLMTRPDEWHRARIHYIEPCSIWWVIVRDPEQCRQWLLLRHSEKDKVSRAMRALDRVTVTETRVRDDFRQLRDLLERGGR</sequence>
<evidence type="ECO:0000256" key="1">
    <source>
        <dbReference type="ARBA" id="ARBA00023125"/>
    </source>
</evidence>
<dbReference type="SUPFAM" id="SSF51215">
    <property type="entry name" value="Regulatory protein AraC"/>
    <property type="match status" value="1"/>
</dbReference>
<comment type="caution">
    <text evidence="3">The sequence shown here is derived from an EMBL/GenBank/DDBJ whole genome shotgun (WGS) entry which is preliminary data.</text>
</comment>
<evidence type="ECO:0000313" key="4">
    <source>
        <dbReference type="Proteomes" id="UP001153387"/>
    </source>
</evidence>
<keyword evidence="1" id="KW-0238">DNA-binding</keyword>
<dbReference type="InterPro" id="IPR037923">
    <property type="entry name" value="HTH-like"/>
</dbReference>
<dbReference type="RefSeq" id="WP_277565055.1">
    <property type="nucleotide sequence ID" value="NZ_JAPDHZ010000002.1"/>
</dbReference>
<dbReference type="Pfam" id="PF07883">
    <property type="entry name" value="Cupin_2"/>
    <property type="match status" value="1"/>
</dbReference>
<protein>
    <submittedName>
        <fullName evidence="3">Cupin domain-containing protein</fullName>
    </submittedName>
</protein>
<dbReference type="AlphaFoldDB" id="A0A9X4KFK2"/>
<dbReference type="Proteomes" id="UP001153387">
    <property type="component" value="Unassembled WGS sequence"/>
</dbReference>
<dbReference type="InterPro" id="IPR013096">
    <property type="entry name" value="Cupin_2"/>
</dbReference>
<evidence type="ECO:0000313" key="3">
    <source>
        <dbReference type="EMBL" id="MDG0791294.1"/>
    </source>
</evidence>
<reference evidence="3 4" key="1">
    <citation type="submission" date="2022-10" db="EMBL/GenBank/DDBJ databases">
        <title>Comparative genomic analysis of Cohnella hashimotonis sp. nov., isolated from the International Space Station.</title>
        <authorList>
            <person name="Simpson A."/>
            <person name="Venkateswaran K."/>
        </authorList>
    </citation>
    <scope>NUCLEOTIDE SEQUENCE [LARGE SCALE GENOMIC DNA]</scope>
    <source>
        <strain evidence="3 4">DSM 18997</strain>
    </source>
</reference>
<proteinExistence type="predicted"/>
<gene>
    <name evidence="3" type="ORF">OMP38_10725</name>
</gene>
<evidence type="ECO:0000259" key="2">
    <source>
        <dbReference type="Pfam" id="PF07883"/>
    </source>
</evidence>
<dbReference type="GO" id="GO:0003677">
    <property type="term" value="F:DNA binding"/>
    <property type="evidence" value="ECO:0007669"/>
    <property type="project" value="UniProtKB-KW"/>
</dbReference>
<keyword evidence="4" id="KW-1185">Reference proteome</keyword>